<comment type="caution">
    <text evidence="1">The sequence shown here is derived from an EMBL/GenBank/DDBJ whole genome shotgun (WGS) entry which is preliminary data.</text>
</comment>
<reference evidence="1" key="1">
    <citation type="submission" date="2023-10" db="EMBL/GenBank/DDBJ databases">
        <title>Genome assembly of Pristionchus species.</title>
        <authorList>
            <person name="Yoshida K."/>
            <person name="Sommer R.J."/>
        </authorList>
    </citation>
    <scope>NUCLEOTIDE SEQUENCE</scope>
    <source>
        <strain evidence="1">RS5133</strain>
    </source>
</reference>
<dbReference type="AlphaFoldDB" id="A0AAV5VDS0"/>
<protein>
    <submittedName>
        <fullName evidence="1">Uncharacterized protein</fullName>
    </submittedName>
</protein>
<organism evidence="1 2">
    <name type="scientific">Pristionchus fissidentatus</name>
    <dbReference type="NCBI Taxonomy" id="1538716"/>
    <lineage>
        <taxon>Eukaryota</taxon>
        <taxon>Metazoa</taxon>
        <taxon>Ecdysozoa</taxon>
        <taxon>Nematoda</taxon>
        <taxon>Chromadorea</taxon>
        <taxon>Rhabditida</taxon>
        <taxon>Rhabditina</taxon>
        <taxon>Diplogasteromorpha</taxon>
        <taxon>Diplogasteroidea</taxon>
        <taxon>Neodiplogasteridae</taxon>
        <taxon>Pristionchus</taxon>
    </lineage>
</organism>
<accession>A0AAV5VDS0</accession>
<feature type="non-terminal residue" evidence="1">
    <location>
        <position position="82"/>
    </location>
</feature>
<feature type="non-terminal residue" evidence="1">
    <location>
        <position position="1"/>
    </location>
</feature>
<dbReference type="Proteomes" id="UP001432322">
    <property type="component" value="Unassembled WGS sequence"/>
</dbReference>
<keyword evidence="2" id="KW-1185">Reference proteome</keyword>
<name>A0AAV5VDS0_9BILA</name>
<gene>
    <name evidence="1" type="ORF">PFISCL1PPCAC_8866</name>
</gene>
<sequence length="82" mass="9181">LRQLSCTLSISQQIAYEKEKEMQNDDSVLLHLAANTTKLELCQGAFSGRAMLKVFEMVRKSPQMEEKKVTIYTSATAVGELV</sequence>
<proteinExistence type="predicted"/>
<evidence type="ECO:0000313" key="2">
    <source>
        <dbReference type="Proteomes" id="UP001432322"/>
    </source>
</evidence>
<evidence type="ECO:0000313" key="1">
    <source>
        <dbReference type="EMBL" id="GMT17569.1"/>
    </source>
</evidence>
<dbReference type="EMBL" id="BTSY01000003">
    <property type="protein sequence ID" value="GMT17569.1"/>
    <property type="molecule type" value="Genomic_DNA"/>
</dbReference>